<name>A0A1G1ZVE8_9BACT</name>
<protein>
    <recommendedName>
        <fullName evidence="3">Methyltransferase domain-containing protein</fullName>
    </recommendedName>
</protein>
<evidence type="ECO:0008006" key="3">
    <source>
        <dbReference type="Google" id="ProtNLM"/>
    </source>
</evidence>
<reference evidence="1 2" key="1">
    <citation type="journal article" date="2016" name="Nat. Commun.">
        <title>Thousands of microbial genomes shed light on interconnected biogeochemical processes in an aquifer system.</title>
        <authorList>
            <person name="Anantharaman K."/>
            <person name="Brown C.T."/>
            <person name="Hug L.A."/>
            <person name="Sharon I."/>
            <person name="Castelle C.J."/>
            <person name="Probst A.J."/>
            <person name="Thomas B.C."/>
            <person name="Singh A."/>
            <person name="Wilkins M.J."/>
            <person name="Karaoz U."/>
            <person name="Brodie E.L."/>
            <person name="Williams K.H."/>
            <person name="Hubbard S.S."/>
            <person name="Banfield J.F."/>
        </authorList>
    </citation>
    <scope>NUCLEOTIDE SEQUENCE [LARGE SCALE GENOMIC DNA]</scope>
</reference>
<proteinExistence type="predicted"/>
<sequence length="312" mass="36884">MNQIKPSGIVTQKEIEELWGITLDSSMDKKMRDYDFSYQSLNEDEKEYWLQFIERELVNPRVVKAGEHRLDEWEGGWGENLKAFISNPTFQSLIPRYYGKRDIVRWNRTFIKPSQRGFEYNMHALIQEYFFRTYLQDIDSIYEFGCGTGHNLLRAGRVNQRALLYGLDWAETSQRIIETLSQSSLVNSEIKGFKFDFFKPDYLIKLNENSGVYTSGALEQVHDQYEAFIEYLIKNKPSLCINMEIMRELMDQDNEMDAIVLRYAEKRNYLKGFLTYLKKLESKNIIKIHLIKRLYVGTLFIESPSCVVWSPL</sequence>
<dbReference type="EMBL" id="MHJO01000037">
    <property type="protein sequence ID" value="OGY68445.1"/>
    <property type="molecule type" value="Genomic_DNA"/>
</dbReference>
<accession>A0A1G1ZVE8</accession>
<dbReference type="SUPFAM" id="SSF53335">
    <property type="entry name" value="S-adenosyl-L-methionine-dependent methyltransferases"/>
    <property type="match status" value="1"/>
</dbReference>
<dbReference type="AlphaFoldDB" id="A0A1G1ZVE8"/>
<dbReference type="Proteomes" id="UP000176611">
    <property type="component" value="Unassembled WGS sequence"/>
</dbReference>
<evidence type="ECO:0000313" key="2">
    <source>
        <dbReference type="Proteomes" id="UP000176611"/>
    </source>
</evidence>
<comment type="caution">
    <text evidence="1">The sequence shown here is derived from an EMBL/GenBank/DDBJ whole genome shotgun (WGS) entry which is preliminary data.</text>
</comment>
<dbReference type="InterPro" id="IPR029063">
    <property type="entry name" value="SAM-dependent_MTases_sf"/>
</dbReference>
<evidence type="ECO:0000313" key="1">
    <source>
        <dbReference type="EMBL" id="OGY68445.1"/>
    </source>
</evidence>
<gene>
    <name evidence="1" type="ORF">A2586_01075</name>
</gene>
<organism evidence="1 2">
    <name type="scientific">Candidatus Harrisonbacteria bacterium RIFOXYD1_FULL_40_9</name>
    <dbReference type="NCBI Taxonomy" id="1798412"/>
    <lineage>
        <taxon>Bacteria</taxon>
        <taxon>Candidatus Harrisoniibacteriota</taxon>
    </lineage>
</organism>